<dbReference type="InterPro" id="IPR045584">
    <property type="entry name" value="Pilin-like"/>
</dbReference>
<dbReference type="Proteomes" id="UP000252355">
    <property type="component" value="Unassembled WGS sequence"/>
</dbReference>
<name>A0A367ZLF0_9BACT</name>
<accession>A0A367ZLF0</accession>
<comment type="caution">
    <text evidence="1">The sequence shown here is derived from an EMBL/GenBank/DDBJ whole genome shotgun (WGS) entry which is preliminary data.</text>
</comment>
<dbReference type="AlphaFoldDB" id="A0A367ZLF0"/>
<dbReference type="SUPFAM" id="SSF54523">
    <property type="entry name" value="Pili subunits"/>
    <property type="match status" value="1"/>
</dbReference>
<evidence type="ECO:0000313" key="2">
    <source>
        <dbReference type="Proteomes" id="UP000252355"/>
    </source>
</evidence>
<dbReference type="Gene3D" id="3.30.700.10">
    <property type="entry name" value="Glycoprotein, Type 4 Pilin"/>
    <property type="match status" value="1"/>
</dbReference>
<sequence length="531" mass="56598">MSCLSPTTRRPLTVCLIGLGLMTLLARPLPAADPRQVTGGDRIALAWFNAAGFYQNVLTGLQSLSMPKGAALRAELARLVDSAAASFAQARRQANQTACAKQRRLLHSALEMYRLDHQPPLPAPGPIDLARLRAGPYLKGEVACPEGGTYSLTGPLDHGGEVACSVHGSAKAPRTDANRPPAVNLERLIGLVQEFHDKNLCRPRGGLWFGVDSLQGFGACLEADCQPLPLVEFLRTIAPVPLPAPDEQTPDKVVFRLPPPARGAPPLTLTLTSRGIFLDAFRTPGGAAPTGPWAEMVALTQAGTSDVLVELDGSLFTRTMKEQVPNPADPIRKAVQSLARIRIVVGRGGCRAMATFADPQAVTTLQPPLEQQLGIIKPLLDKGLYDQLQAMPPEAKAGIDPLRNMVASLAVFTDGPWLGIAAPELPAHSALLLPAVTGVIVANAIPNYARAREQARASQCRANMRVIMGALEMDELDTGKRPARLDFQDLLGKKLLREIPVCPEGGVYSAEPDASGQGFRINCTVHGPLPD</sequence>
<evidence type="ECO:0000313" key="1">
    <source>
        <dbReference type="EMBL" id="RCK78926.1"/>
    </source>
</evidence>
<organism evidence="1 2">
    <name type="scientific">Candidatus Ozemobacter sibiricus</name>
    <dbReference type="NCBI Taxonomy" id="2268124"/>
    <lineage>
        <taxon>Bacteria</taxon>
        <taxon>Candidatus Ozemobacteria</taxon>
        <taxon>Candidatus Ozemobacterales</taxon>
        <taxon>Candidatus Ozemobacteraceae</taxon>
        <taxon>Candidatus Ozemobacter</taxon>
    </lineage>
</organism>
<protein>
    <submittedName>
        <fullName evidence="1">Uncharacterized protein</fullName>
    </submittedName>
</protein>
<proteinExistence type="predicted"/>
<dbReference type="EMBL" id="QOQW01000017">
    <property type="protein sequence ID" value="RCK78926.1"/>
    <property type="molecule type" value="Genomic_DNA"/>
</dbReference>
<gene>
    <name evidence="1" type="ORF">OZSIB_0477</name>
</gene>
<reference evidence="1 2" key="1">
    <citation type="submission" date="2018-05" db="EMBL/GenBank/DDBJ databases">
        <title>A metagenomic window into the 2 km-deep terrestrial subsurface aquifer revealed taxonomically and functionally diverse microbial community comprising novel uncultured bacterial lineages.</title>
        <authorList>
            <person name="Kadnikov V.V."/>
            <person name="Mardanov A.V."/>
            <person name="Beletsky A.V."/>
            <person name="Banks D."/>
            <person name="Pimenov N.V."/>
            <person name="Frank Y.A."/>
            <person name="Karnachuk O.V."/>
            <person name="Ravin N.V."/>
        </authorList>
    </citation>
    <scope>NUCLEOTIDE SEQUENCE [LARGE SCALE GENOMIC DNA]</scope>
    <source>
        <strain evidence="1">BY5</strain>
    </source>
</reference>